<dbReference type="PANTHER" id="PTHR30344:SF1">
    <property type="entry name" value="6-PHOSPHOGLUCONOLACTONASE"/>
    <property type="match status" value="1"/>
</dbReference>
<evidence type="ECO:0000313" key="4">
    <source>
        <dbReference type="EMBL" id="PST84190.1"/>
    </source>
</evidence>
<dbReference type="InterPro" id="IPR011048">
    <property type="entry name" value="Haem_d1_sf"/>
</dbReference>
<dbReference type="Pfam" id="PF10282">
    <property type="entry name" value="Lactonase"/>
    <property type="match status" value="1"/>
</dbReference>
<keyword evidence="2" id="KW-0313">Glucose metabolism</keyword>
<name>A0A2T3HP07_9SPHI</name>
<dbReference type="FunFam" id="2.130.10.10:FF:000306">
    <property type="entry name" value="3-carboxymuconate cyclase"/>
    <property type="match status" value="1"/>
</dbReference>
<dbReference type="PANTHER" id="PTHR30344">
    <property type="entry name" value="6-PHOSPHOGLUCONOLACTONASE-RELATED"/>
    <property type="match status" value="1"/>
</dbReference>
<dbReference type="AlphaFoldDB" id="A0A2T3HP07"/>
<evidence type="ECO:0000256" key="1">
    <source>
        <dbReference type="ARBA" id="ARBA00005564"/>
    </source>
</evidence>
<reference evidence="4 5" key="1">
    <citation type="submission" date="2018-03" db="EMBL/GenBank/DDBJ databases">
        <authorList>
            <person name="Keele B.F."/>
        </authorList>
    </citation>
    <scope>NUCLEOTIDE SEQUENCE [LARGE SCALE GENOMIC DNA]</scope>
    <source>
        <strain evidence="4 5">YL28-9</strain>
    </source>
</reference>
<dbReference type="SUPFAM" id="SSF51004">
    <property type="entry name" value="C-terminal (heme d1) domain of cytochrome cd1-nitrite reductase"/>
    <property type="match status" value="1"/>
</dbReference>
<dbReference type="GO" id="GO:0006006">
    <property type="term" value="P:glucose metabolic process"/>
    <property type="evidence" value="ECO:0007669"/>
    <property type="project" value="UniProtKB-KW"/>
</dbReference>
<dbReference type="Proteomes" id="UP000240912">
    <property type="component" value="Unassembled WGS sequence"/>
</dbReference>
<dbReference type="OrthoDB" id="9790815at2"/>
<dbReference type="GO" id="GO:0005829">
    <property type="term" value="C:cytosol"/>
    <property type="evidence" value="ECO:0007669"/>
    <property type="project" value="TreeGrafter"/>
</dbReference>
<feature type="signal peptide" evidence="3">
    <location>
        <begin position="1"/>
        <end position="19"/>
    </location>
</feature>
<dbReference type="EMBL" id="PYLS01000004">
    <property type="protein sequence ID" value="PST84190.1"/>
    <property type="molecule type" value="Genomic_DNA"/>
</dbReference>
<protein>
    <submittedName>
        <fullName evidence="4">6-phosphogluconolactonase</fullName>
    </submittedName>
</protein>
<keyword evidence="5" id="KW-1185">Reference proteome</keyword>
<dbReference type="InterPro" id="IPR050282">
    <property type="entry name" value="Cycloisomerase_2"/>
</dbReference>
<organism evidence="4 5">
    <name type="scientific">Pedobacter yulinensis</name>
    <dbReference type="NCBI Taxonomy" id="2126353"/>
    <lineage>
        <taxon>Bacteria</taxon>
        <taxon>Pseudomonadati</taxon>
        <taxon>Bacteroidota</taxon>
        <taxon>Sphingobacteriia</taxon>
        <taxon>Sphingobacteriales</taxon>
        <taxon>Sphingobacteriaceae</taxon>
        <taxon>Pedobacter</taxon>
    </lineage>
</organism>
<feature type="chain" id="PRO_5015734885" evidence="3">
    <location>
        <begin position="20"/>
        <end position="371"/>
    </location>
</feature>
<dbReference type="Gene3D" id="2.130.10.10">
    <property type="entry name" value="YVTN repeat-like/Quinoprotein amine dehydrogenase"/>
    <property type="match status" value="1"/>
</dbReference>
<evidence type="ECO:0000313" key="5">
    <source>
        <dbReference type="Proteomes" id="UP000240912"/>
    </source>
</evidence>
<comment type="similarity">
    <text evidence="1">Belongs to the cycloisomerase 2 family.</text>
</comment>
<keyword evidence="3" id="KW-0732">Signal</keyword>
<gene>
    <name evidence="4" type="ORF">C7T94_05545</name>
</gene>
<sequence>MKKFFYLLLIVMTATEAPAQQFNLLIGTYTHGGKSEGIYSYRFTAARDSFSYMRQGVTKLSDPSYLCVSPDQRFVYAVTEGSEEKSAVSAFKFDKKNGTLLFLNKALTNAEAPCFVTANRHHVITANYGGGSLSVFGRSESGKLTDLKQQLQHTGKGIDAKKRQESAHVHMVRFTPDKKFLLATDLGEDHIYVYRYDKTAERPLSVKSVVKTTAGTGPRHLTFSPNGRFAYLVHEFNGSVSAYRYRNGELDLLQQITTIDAGFRGNVDAADIHVSPDGKFLYETNRGDANSISVFSIGNDGRLTFVQRISTKGKGPRNFVIDPTGNYVLVAHQYTDNVVIFRRDKTTGLLTDMKSEIKVGAPVCLVFTPVR</sequence>
<dbReference type="GO" id="GO:0017057">
    <property type="term" value="F:6-phosphogluconolactonase activity"/>
    <property type="evidence" value="ECO:0007669"/>
    <property type="project" value="TreeGrafter"/>
</dbReference>
<dbReference type="RefSeq" id="WP_107214289.1">
    <property type="nucleotide sequence ID" value="NZ_KZ686268.1"/>
</dbReference>
<keyword evidence="2" id="KW-0119">Carbohydrate metabolism</keyword>
<evidence type="ECO:0000256" key="2">
    <source>
        <dbReference type="ARBA" id="ARBA00022526"/>
    </source>
</evidence>
<proteinExistence type="inferred from homology"/>
<comment type="caution">
    <text evidence="4">The sequence shown here is derived from an EMBL/GenBank/DDBJ whole genome shotgun (WGS) entry which is preliminary data.</text>
</comment>
<dbReference type="InterPro" id="IPR015943">
    <property type="entry name" value="WD40/YVTN_repeat-like_dom_sf"/>
</dbReference>
<accession>A0A2T3HP07</accession>
<evidence type="ECO:0000256" key="3">
    <source>
        <dbReference type="SAM" id="SignalP"/>
    </source>
</evidence>
<dbReference type="InterPro" id="IPR019405">
    <property type="entry name" value="Lactonase_7-beta_prop"/>
</dbReference>